<evidence type="ECO:0000256" key="11">
    <source>
        <dbReference type="ARBA" id="ARBA00038831"/>
    </source>
</evidence>
<dbReference type="PANTHER" id="PTHR11592:SF75">
    <property type="entry name" value="GLUTATHIONE PEROXIDASE"/>
    <property type="match status" value="1"/>
</dbReference>
<dbReference type="InterPro" id="IPR000889">
    <property type="entry name" value="Glutathione_peroxidase"/>
</dbReference>
<evidence type="ECO:0000256" key="4">
    <source>
        <dbReference type="ARBA" id="ARBA00022559"/>
    </source>
</evidence>
<dbReference type="PANTHER" id="PTHR11592">
    <property type="entry name" value="GLUTATHIONE PEROXIDASE"/>
    <property type="match status" value="1"/>
</dbReference>
<evidence type="ECO:0000256" key="13">
    <source>
        <dbReference type="SAM" id="Phobius"/>
    </source>
</evidence>
<keyword evidence="9 13" id="KW-0472">Membrane</keyword>
<protein>
    <recommendedName>
        <fullName evidence="12">Glutathione peroxidase</fullName>
    </recommendedName>
</protein>
<dbReference type="AlphaFoldDB" id="A0A1I7UEG8"/>
<dbReference type="PRINTS" id="PR01011">
    <property type="entry name" value="GLUTPROXDASE"/>
</dbReference>
<comment type="similarity">
    <text evidence="2">Belongs to the RAMP4 family.</text>
</comment>
<evidence type="ECO:0000256" key="12">
    <source>
        <dbReference type="RuleBase" id="RU000499"/>
    </source>
</evidence>
<name>A0A1I7UEG8_9PELO</name>
<evidence type="ECO:0000256" key="10">
    <source>
        <dbReference type="ARBA" id="ARBA00037157"/>
    </source>
</evidence>
<evidence type="ECO:0000256" key="5">
    <source>
        <dbReference type="ARBA" id="ARBA00022692"/>
    </source>
</evidence>
<evidence type="ECO:0000256" key="8">
    <source>
        <dbReference type="ARBA" id="ARBA00023002"/>
    </source>
</evidence>
<comment type="function">
    <text evidence="10">Interacts with target proteins during their translocation into the lumen of the endoplasmic reticulum. Protects unfolded target proteins against degradation during ER stress. May facilitate glycosylation of target proteins after termination of ER stress. May modulate the use of N-glycosylation sites on target proteins.</text>
</comment>
<dbReference type="GO" id="GO:0006979">
    <property type="term" value="P:response to oxidative stress"/>
    <property type="evidence" value="ECO:0007669"/>
    <property type="project" value="InterPro"/>
</dbReference>
<evidence type="ECO:0000256" key="3">
    <source>
        <dbReference type="ARBA" id="ARBA00006926"/>
    </source>
</evidence>
<evidence type="ECO:0000256" key="9">
    <source>
        <dbReference type="ARBA" id="ARBA00023136"/>
    </source>
</evidence>
<dbReference type="PROSITE" id="PS00460">
    <property type="entry name" value="GLUTATHIONE_PEROXID_1"/>
    <property type="match status" value="1"/>
</dbReference>
<keyword evidence="14" id="KW-0732">Signal</keyword>
<keyword evidence="5 13" id="KW-0812">Transmembrane</keyword>
<dbReference type="InterPro" id="IPR010580">
    <property type="entry name" value="ER_stress-assoc"/>
</dbReference>
<dbReference type="Pfam" id="PF06624">
    <property type="entry name" value="RAMP4"/>
    <property type="match status" value="1"/>
</dbReference>
<organism evidence="15 16">
    <name type="scientific">Caenorhabditis tropicalis</name>
    <dbReference type="NCBI Taxonomy" id="1561998"/>
    <lineage>
        <taxon>Eukaryota</taxon>
        <taxon>Metazoa</taxon>
        <taxon>Ecdysozoa</taxon>
        <taxon>Nematoda</taxon>
        <taxon>Chromadorea</taxon>
        <taxon>Rhabditida</taxon>
        <taxon>Rhabditina</taxon>
        <taxon>Rhabditomorpha</taxon>
        <taxon>Rhabditoidea</taxon>
        <taxon>Rhabditidae</taxon>
        <taxon>Peloderinae</taxon>
        <taxon>Caenorhabditis</taxon>
    </lineage>
</organism>
<dbReference type="GO" id="GO:0005789">
    <property type="term" value="C:endoplasmic reticulum membrane"/>
    <property type="evidence" value="ECO:0007669"/>
    <property type="project" value="UniProtKB-SubCell"/>
</dbReference>
<evidence type="ECO:0000256" key="14">
    <source>
        <dbReference type="SAM" id="SignalP"/>
    </source>
</evidence>
<feature type="transmembrane region" description="Helical" evidence="13">
    <location>
        <begin position="208"/>
        <end position="229"/>
    </location>
</feature>
<dbReference type="InterPro" id="IPR029759">
    <property type="entry name" value="GPX_AS"/>
</dbReference>
<keyword evidence="15" id="KW-1185">Reference proteome</keyword>
<evidence type="ECO:0000256" key="6">
    <source>
        <dbReference type="ARBA" id="ARBA00022824"/>
    </source>
</evidence>
<comment type="subunit">
    <text evidence="11">Interacts with SEC61B, SEC61A1 and the SEC61 complex. Interacts with CANX.</text>
</comment>
<dbReference type="eggNOG" id="KOG1651">
    <property type="taxonomic scope" value="Eukaryota"/>
</dbReference>
<feature type="signal peptide" evidence="14">
    <location>
        <begin position="1"/>
        <end position="19"/>
    </location>
</feature>
<dbReference type="FunFam" id="3.40.30.10:FF:000025">
    <property type="entry name" value="Glutathione peroxidase"/>
    <property type="match status" value="1"/>
</dbReference>
<dbReference type="SUPFAM" id="SSF52833">
    <property type="entry name" value="Thioredoxin-like"/>
    <property type="match status" value="1"/>
</dbReference>
<keyword evidence="7 13" id="KW-1133">Transmembrane helix</keyword>
<evidence type="ECO:0000256" key="1">
    <source>
        <dbReference type="ARBA" id="ARBA00004389"/>
    </source>
</evidence>
<keyword evidence="8 12" id="KW-0560">Oxidoreductase</keyword>
<accession>A0A1I7UEG8</accession>
<keyword evidence="6" id="KW-0256">Endoplasmic reticulum</keyword>
<dbReference type="Proteomes" id="UP000095282">
    <property type="component" value="Unplaced"/>
</dbReference>
<dbReference type="InterPro" id="IPR036249">
    <property type="entry name" value="Thioredoxin-like_sf"/>
</dbReference>
<proteinExistence type="inferred from homology"/>
<evidence type="ECO:0000313" key="15">
    <source>
        <dbReference type="Proteomes" id="UP000095282"/>
    </source>
</evidence>
<sequence length="231" mass="26403">MKGQSLLLNFLFLLSGFLCDDNDESGQHGTIYQFQAENIEEKIVSMEKYRDKVVIFTNVASYCGYTDSNYNAFKELDRLYREKGLRVAAFPCNQFGKQEPESNTNILDFVKSSYTYTPDMYSKIEVNGPKTHPLWKFLKKERGSSLAADIPWNFSKFLVDRNGHVVARMAPKQRMAVANKQFSKNVTQRGNVPKGNKTTESKLPTSQWLIGLFIFVVCGSAIFEVIRYIKA</sequence>
<dbReference type="CDD" id="cd00340">
    <property type="entry name" value="GSH_Peroxidase"/>
    <property type="match status" value="1"/>
</dbReference>
<dbReference type="Gene3D" id="3.40.30.10">
    <property type="entry name" value="Glutaredoxin"/>
    <property type="match status" value="1"/>
</dbReference>
<keyword evidence="4 12" id="KW-0575">Peroxidase</keyword>
<dbReference type="PROSITE" id="PS51355">
    <property type="entry name" value="GLUTATHIONE_PEROXID_3"/>
    <property type="match status" value="1"/>
</dbReference>
<evidence type="ECO:0000256" key="2">
    <source>
        <dbReference type="ARBA" id="ARBA00005500"/>
    </source>
</evidence>
<dbReference type="STRING" id="1561998.A0A1I7UEG8"/>
<evidence type="ECO:0000256" key="7">
    <source>
        <dbReference type="ARBA" id="ARBA00022989"/>
    </source>
</evidence>
<comment type="similarity">
    <text evidence="3 12">Belongs to the glutathione peroxidase family.</text>
</comment>
<reference evidence="16" key="1">
    <citation type="submission" date="2016-11" db="UniProtKB">
        <authorList>
            <consortium name="WormBaseParasite"/>
        </authorList>
    </citation>
    <scope>IDENTIFICATION</scope>
</reference>
<dbReference type="Pfam" id="PF00255">
    <property type="entry name" value="GSHPx"/>
    <property type="match status" value="1"/>
</dbReference>
<dbReference type="WBParaSite" id="Csp11.Scaffold629.g8501.t1">
    <property type="protein sequence ID" value="Csp11.Scaffold629.g8501.t1"/>
    <property type="gene ID" value="Csp11.Scaffold629.g8501"/>
</dbReference>
<evidence type="ECO:0000313" key="16">
    <source>
        <dbReference type="WBParaSite" id="Csp11.Scaffold629.g8501.t1"/>
    </source>
</evidence>
<dbReference type="GO" id="GO:0004601">
    <property type="term" value="F:peroxidase activity"/>
    <property type="evidence" value="ECO:0007669"/>
    <property type="project" value="UniProtKB-KW"/>
</dbReference>
<feature type="chain" id="PRO_5009308895" description="Glutathione peroxidase" evidence="14">
    <location>
        <begin position="20"/>
        <end position="231"/>
    </location>
</feature>
<comment type="subcellular location">
    <subcellularLocation>
        <location evidence="1">Endoplasmic reticulum membrane</location>
        <topology evidence="1">Single-pass membrane protein</topology>
    </subcellularLocation>
</comment>
<dbReference type="eggNOG" id="KOG3491">
    <property type="taxonomic scope" value="Eukaryota"/>
</dbReference>